<dbReference type="EMBL" id="WHWC01000016">
    <property type="protein sequence ID" value="KAG8367326.1"/>
    <property type="molecule type" value="Genomic_DNA"/>
</dbReference>
<evidence type="ECO:0000313" key="3">
    <source>
        <dbReference type="Proteomes" id="UP000826271"/>
    </source>
</evidence>
<dbReference type="AlphaFoldDB" id="A0AAV6WA42"/>
<comment type="caution">
    <text evidence="2">The sequence shown here is derived from an EMBL/GenBank/DDBJ whole genome shotgun (WGS) entry which is preliminary data.</text>
</comment>
<dbReference type="Proteomes" id="UP000826271">
    <property type="component" value="Unassembled WGS sequence"/>
</dbReference>
<name>A0AAV6WA42_9LAMI</name>
<evidence type="ECO:0000256" key="1">
    <source>
        <dbReference type="SAM" id="MobiDB-lite"/>
    </source>
</evidence>
<accession>A0AAV6WA42</accession>
<feature type="region of interest" description="Disordered" evidence="1">
    <location>
        <begin position="1"/>
        <end position="35"/>
    </location>
</feature>
<organism evidence="2 3">
    <name type="scientific">Buddleja alternifolia</name>
    <dbReference type="NCBI Taxonomy" id="168488"/>
    <lineage>
        <taxon>Eukaryota</taxon>
        <taxon>Viridiplantae</taxon>
        <taxon>Streptophyta</taxon>
        <taxon>Embryophyta</taxon>
        <taxon>Tracheophyta</taxon>
        <taxon>Spermatophyta</taxon>
        <taxon>Magnoliopsida</taxon>
        <taxon>eudicotyledons</taxon>
        <taxon>Gunneridae</taxon>
        <taxon>Pentapetalae</taxon>
        <taxon>asterids</taxon>
        <taxon>lamiids</taxon>
        <taxon>Lamiales</taxon>
        <taxon>Scrophulariaceae</taxon>
        <taxon>Buddlejeae</taxon>
        <taxon>Buddleja</taxon>
    </lineage>
</organism>
<protein>
    <submittedName>
        <fullName evidence="2">Uncharacterized protein</fullName>
    </submittedName>
</protein>
<reference evidence="2" key="1">
    <citation type="submission" date="2019-10" db="EMBL/GenBank/DDBJ databases">
        <authorList>
            <person name="Zhang R."/>
            <person name="Pan Y."/>
            <person name="Wang J."/>
            <person name="Ma R."/>
            <person name="Yu S."/>
        </authorList>
    </citation>
    <scope>NUCLEOTIDE SEQUENCE</scope>
    <source>
        <strain evidence="2">LA-IB0</strain>
        <tissue evidence="2">Leaf</tissue>
    </source>
</reference>
<proteinExistence type="predicted"/>
<dbReference type="PANTHER" id="PTHR48205:SF1">
    <property type="entry name" value="OS01G0742766 PROTEIN"/>
    <property type="match status" value="1"/>
</dbReference>
<feature type="compositionally biased region" description="Basic residues" evidence="1">
    <location>
        <begin position="1"/>
        <end position="11"/>
    </location>
</feature>
<dbReference type="PANTHER" id="PTHR48205">
    <property type="entry name" value="OS01G0742766 PROTEIN"/>
    <property type="match status" value="1"/>
</dbReference>
<evidence type="ECO:0000313" key="2">
    <source>
        <dbReference type="EMBL" id="KAG8367326.1"/>
    </source>
</evidence>
<sequence length="101" mass="11051">MKFKPPPKRKKVDSPSQPSSSHCAPGVSPSKKKDIDMPVMMNKSMVHETQKSSVSVRIQEARNHAVAQAQQDGCTGNFRIFDSPFGNYLVPVIPTRAELGG</sequence>
<keyword evidence="3" id="KW-1185">Reference proteome</keyword>
<gene>
    <name evidence="2" type="ORF">BUALT_Bualt16G0060600</name>
</gene>